<reference evidence="1 2" key="1">
    <citation type="submission" date="2024-07" db="EMBL/GenBank/DDBJ databases">
        <title>Marimonas sp.nov., isolated from tidal-flat sediment.</title>
        <authorList>
            <person name="Jayan J.N."/>
            <person name="Lee S.S."/>
        </authorList>
    </citation>
    <scope>NUCLEOTIDE SEQUENCE [LARGE SCALE GENOMIC DNA]</scope>
    <source>
        <strain evidence="1 2">MJW-29</strain>
    </source>
</reference>
<proteinExistence type="predicted"/>
<dbReference type="SUPFAM" id="SSF52540">
    <property type="entry name" value="P-loop containing nucleoside triphosphate hydrolases"/>
    <property type="match status" value="1"/>
</dbReference>
<gene>
    <name evidence="1" type="ORF">AB2B41_20860</name>
</gene>
<comment type="caution">
    <text evidence="1">The sequence shown here is derived from an EMBL/GenBank/DDBJ whole genome shotgun (WGS) entry which is preliminary data.</text>
</comment>
<dbReference type="EMBL" id="JBFNXX010000029">
    <property type="protein sequence ID" value="MEW9922064.1"/>
    <property type="molecule type" value="Genomic_DNA"/>
</dbReference>
<dbReference type="InterPro" id="IPR027417">
    <property type="entry name" value="P-loop_NTPase"/>
</dbReference>
<name>A0ABV3RT65_9RHOB</name>
<dbReference type="Gene3D" id="3.40.50.300">
    <property type="entry name" value="P-loop containing nucleotide triphosphate hydrolases"/>
    <property type="match status" value="1"/>
</dbReference>
<dbReference type="RefSeq" id="WP_367879761.1">
    <property type="nucleotide sequence ID" value="NZ_JBFNXX010000029.1"/>
</dbReference>
<sequence length="418" mass="45809">MTAVHKEDPIAGTLKLALDQDLLPAHLVEGVRQLFARLQQPVRTIITGAAQSGKSTLCNLFLGEEIIPATDKVPTIEVAFGEECAIQIEGHDGSSTRRPGLLRDIDIPDMTARIRQELPFPILVEQSFAIVTLNPGSAACEKLSSISDQADVVLWCADTFGDAERQLWKSVPQHLKDHSFLVWTGADAKSQCEALGSLTSELKSFAAEEFYAVYPVALRQDLAAFTKDAQNSASLQIGSDGRQLIAAVSGLVARGRSEDRDQAMALISMFGPDTSIENLLTASKGGQFRQHDAIQTAPKKATEQPVEENARRIGSEFARAIEIINAGGTRLSEHMYQDEANTEEVLSICTDALTNLTRHFCTPEVQNACVREVANDLKQGQEMLQRLKLEKTEDAATDAVAMLYQLKMEFLERSKQLQ</sequence>
<protein>
    <recommendedName>
        <fullName evidence="3">Dynamin family protein</fullName>
    </recommendedName>
</protein>
<keyword evidence="2" id="KW-1185">Reference proteome</keyword>
<dbReference type="Proteomes" id="UP001556098">
    <property type="component" value="Unassembled WGS sequence"/>
</dbReference>
<evidence type="ECO:0008006" key="3">
    <source>
        <dbReference type="Google" id="ProtNLM"/>
    </source>
</evidence>
<organism evidence="1 2">
    <name type="scientific">Sulfitobacter sediminis</name>
    <dbReference type="NCBI Taxonomy" id="3234186"/>
    <lineage>
        <taxon>Bacteria</taxon>
        <taxon>Pseudomonadati</taxon>
        <taxon>Pseudomonadota</taxon>
        <taxon>Alphaproteobacteria</taxon>
        <taxon>Rhodobacterales</taxon>
        <taxon>Roseobacteraceae</taxon>
        <taxon>Sulfitobacter</taxon>
    </lineage>
</organism>
<evidence type="ECO:0000313" key="1">
    <source>
        <dbReference type="EMBL" id="MEW9922064.1"/>
    </source>
</evidence>
<evidence type="ECO:0000313" key="2">
    <source>
        <dbReference type="Proteomes" id="UP001556098"/>
    </source>
</evidence>
<accession>A0ABV3RT65</accession>